<sequence>MLTKKKKENTEIQLSDKAIFIRGFQELAIQSHLCYYEYAGDGLTLLRFKDGSELTLKTMMNSIGKNTRWE</sequence>
<name>A0ABZ0Z277_9CAUD</name>
<accession>A0ABZ0Z277</accession>
<keyword evidence="2" id="KW-1185">Reference proteome</keyword>
<organism evidence="1 2">
    <name type="scientific">phage Lak_Megaphage_Sonny</name>
    <dbReference type="NCBI Taxonomy" id="3109229"/>
    <lineage>
        <taxon>Viruses</taxon>
        <taxon>Duplodnaviria</taxon>
        <taxon>Heunggongvirae</taxon>
        <taxon>Uroviricota</taxon>
        <taxon>Caudoviricetes</taxon>
        <taxon>Caudoviricetes code 15 clade</taxon>
    </lineage>
</organism>
<protein>
    <submittedName>
        <fullName evidence="1">Uncharacterized protein</fullName>
    </submittedName>
</protein>
<evidence type="ECO:0000313" key="1">
    <source>
        <dbReference type="EMBL" id="WQJ53298.1"/>
    </source>
</evidence>
<evidence type="ECO:0000313" key="2">
    <source>
        <dbReference type="Proteomes" id="UP001358193"/>
    </source>
</evidence>
<proteinExistence type="predicted"/>
<dbReference type="EMBL" id="OR769223">
    <property type="protein sequence ID" value="WQJ53298.1"/>
    <property type="molecule type" value="Genomic_DNA"/>
</dbReference>
<reference evidence="1 2" key="1">
    <citation type="submission" date="2023-11" db="EMBL/GenBank/DDBJ databases">
        <authorList>
            <person name="Cook R."/>
            <person name="Crisci M."/>
            <person name="Pye H."/>
            <person name="Adriaenssens E."/>
            <person name="Santini J."/>
        </authorList>
    </citation>
    <scope>NUCLEOTIDE SEQUENCE [LARGE SCALE GENOMIC DNA]</scope>
    <source>
        <strain evidence="1">Lak_Megaphage_Sonny</strain>
    </source>
</reference>
<dbReference type="Proteomes" id="UP001358193">
    <property type="component" value="Segment"/>
</dbReference>